<comment type="subcellular location">
    <subcellularLocation>
        <location evidence="2">Nucleus</location>
    </subcellularLocation>
</comment>
<dbReference type="InterPro" id="IPR045249">
    <property type="entry name" value="HARBI1-like"/>
</dbReference>
<keyword evidence="4" id="KW-0540">Nuclease</keyword>
<dbReference type="KEGG" id="soy:115882484"/>
<comment type="similarity">
    <text evidence="3">Belongs to the HARBI1 family.</text>
</comment>
<proteinExistence type="inferred from homology"/>
<dbReference type="RefSeq" id="XP_030756419.1">
    <property type="nucleotide sequence ID" value="XM_030900559.1"/>
</dbReference>
<accession>A0A6J2Y0G0</accession>
<dbReference type="InterPro" id="IPR027806">
    <property type="entry name" value="HARBI1_dom"/>
</dbReference>
<comment type="cofactor">
    <cofactor evidence="1">
        <name>a divalent metal cation</name>
        <dbReference type="ChEBI" id="CHEBI:60240"/>
    </cofactor>
</comment>
<dbReference type="Pfam" id="PF13359">
    <property type="entry name" value="DDE_Tnp_4"/>
    <property type="match status" value="1"/>
</dbReference>
<evidence type="ECO:0000256" key="1">
    <source>
        <dbReference type="ARBA" id="ARBA00001968"/>
    </source>
</evidence>
<dbReference type="FunCoup" id="A0A6J2Y0G0">
    <property type="interactions" value="1"/>
</dbReference>
<keyword evidence="7" id="KW-0539">Nucleus</keyword>
<evidence type="ECO:0000256" key="4">
    <source>
        <dbReference type="ARBA" id="ARBA00022722"/>
    </source>
</evidence>
<dbReference type="GeneID" id="115882484"/>
<evidence type="ECO:0000256" key="6">
    <source>
        <dbReference type="ARBA" id="ARBA00022801"/>
    </source>
</evidence>
<organism evidence="9 10">
    <name type="scientific">Sitophilus oryzae</name>
    <name type="common">Rice weevil</name>
    <name type="synonym">Curculio oryzae</name>
    <dbReference type="NCBI Taxonomy" id="7048"/>
    <lineage>
        <taxon>Eukaryota</taxon>
        <taxon>Metazoa</taxon>
        <taxon>Ecdysozoa</taxon>
        <taxon>Arthropoda</taxon>
        <taxon>Hexapoda</taxon>
        <taxon>Insecta</taxon>
        <taxon>Pterygota</taxon>
        <taxon>Neoptera</taxon>
        <taxon>Endopterygota</taxon>
        <taxon>Coleoptera</taxon>
        <taxon>Polyphaga</taxon>
        <taxon>Cucujiformia</taxon>
        <taxon>Curculionidae</taxon>
        <taxon>Dryophthorinae</taxon>
        <taxon>Sitophilus</taxon>
    </lineage>
</organism>
<keyword evidence="5" id="KW-0479">Metal-binding</keyword>
<evidence type="ECO:0000256" key="5">
    <source>
        <dbReference type="ARBA" id="ARBA00022723"/>
    </source>
</evidence>
<dbReference type="PANTHER" id="PTHR22930:SF269">
    <property type="entry name" value="NUCLEASE HARBI1-LIKE PROTEIN"/>
    <property type="match status" value="1"/>
</dbReference>
<evidence type="ECO:0000256" key="7">
    <source>
        <dbReference type="ARBA" id="ARBA00023242"/>
    </source>
</evidence>
<sequence>MGGFQYYKNMKSWDKDQFFKYTRMTVAAFEKLLQKIKHHIERQLRSDGISPEERLVITLQYLSQGTSMQALVWNFHVGHATVHCIVNETCQVLWNVLSPIYLKSPNTEKEWKDISDGFWSRWNFPNCIGALDGKHINIKAPAKSGSLYFNYKKNFSIVLLAACDSAYKFTLVDIGAYGSSSDGGVFKNSVFGQRLEEDDMYVPKNSNLPFSNVQMPYFFVADEAFPLKKVIMRPYPGKNLSRIQRIFNYRLSRARQLIENTFGIFAARWRILKTNINAKVENVDNIVKAVVVLHNYCQTELSHDYCPPNYVDTEGMTNGGWRDEQTPLTSVGRLSTNVSRREFYENRNILADYLVSDVGKVSWQEQIIDSGLLLN</sequence>
<name>A0A6J2Y0G0_SITOR</name>
<keyword evidence="6" id="KW-0378">Hydrolase</keyword>
<dbReference type="GO" id="GO:0046872">
    <property type="term" value="F:metal ion binding"/>
    <property type="evidence" value="ECO:0007669"/>
    <property type="project" value="UniProtKB-KW"/>
</dbReference>
<evidence type="ECO:0000259" key="8">
    <source>
        <dbReference type="Pfam" id="PF13359"/>
    </source>
</evidence>
<dbReference type="GO" id="GO:0004518">
    <property type="term" value="F:nuclease activity"/>
    <property type="evidence" value="ECO:0007669"/>
    <property type="project" value="UniProtKB-KW"/>
</dbReference>
<evidence type="ECO:0000256" key="3">
    <source>
        <dbReference type="ARBA" id="ARBA00006958"/>
    </source>
</evidence>
<evidence type="ECO:0000256" key="2">
    <source>
        <dbReference type="ARBA" id="ARBA00004123"/>
    </source>
</evidence>
<reference evidence="10" key="1">
    <citation type="submission" date="2025-08" db="UniProtKB">
        <authorList>
            <consortium name="RefSeq"/>
        </authorList>
    </citation>
    <scope>IDENTIFICATION</scope>
    <source>
        <tissue evidence="10">Gonads</tissue>
    </source>
</reference>
<dbReference type="GO" id="GO:0005634">
    <property type="term" value="C:nucleus"/>
    <property type="evidence" value="ECO:0007669"/>
    <property type="project" value="UniProtKB-SubCell"/>
</dbReference>
<dbReference type="AlphaFoldDB" id="A0A6J2Y0G0"/>
<protein>
    <submittedName>
        <fullName evidence="10">Protein ALP1-like</fullName>
    </submittedName>
</protein>
<dbReference type="InParanoid" id="A0A6J2Y0G0"/>
<evidence type="ECO:0000313" key="9">
    <source>
        <dbReference type="Proteomes" id="UP000504635"/>
    </source>
</evidence>
<feature type="domain" description="DDE Tnp4" evidence="8">
    <location>
        <begin position="131"/>
        <end position="295"/>
    </location>
</feature>
<evidence type="ECO:0000313" key="10">
    <source>
        <dbReference type="RefSeq" id="XP_030756419.1"/>
    </source>
</evidence>
<gene>
    <name evidence="10" type="primary">LOC115882484</name>
</gene>
<dbReference type="Proteomes" id="UP000504635">
    <property type="component" value="Unplaced"/>
</dbReference>
<keyword evidence="9" id="KW-1185">Reference proteome</keyword>
<dbReference type="PANTHER" id="PTHR22930">
    <property type="match status" value="1"/>
</dbReference>
<dbReference type="GO" id="GO:0016787">
    <property type="term" value="F:hydrolase activity"/>
    <property type="evidence" value="ECO:0007669"/>
    <property type="project" value="UniProtKB-KW"/>
</dbReference>
<dbReference type="OrthoDB" id="6582319at2759"/>